<reference evidence="5" key="1">
    <citation type="submission" date="2022-10" db="EMBL/GenBank/DDBJ databases">
        <title>Genome assembly of Pristionchus species.</title>
        <authorList>
            <person name="Yoshida K."/>
            <person name="Sommer R.J."/>
        </authorList>
    </citation>
    <scope>NUCLEOTIDE SEQUENCE [LARGE SCALE GENOMIC DNA]</scope>
    <source>
        <strain evidence="5">RS5460</strain>
    </source>
</reference>
<dbReference type="AlphaFoldDB" id="A0AAN5CF05"/>
<feature type="domain" description="Tyrosine-protein phosphatase" evidence="2">
    <location>
        <begin position="575"/>
        <end position="823"/>
    </location>
</feature>
<dbReference type="GO" id="GO:0030132">
    <property type="term" value="C:clathrin coat of coated pit"/>
    <property type="evidence" value="ECO:0007669"/>
    <property type="project" value="InterPro"/>
</dbReference>
<feature type="domain" description="Tyrosine specific protein phosphatases" evidence="3">
    <location>
        <begin position="759"/>
        <end position="814"/>
    </location>
</feature>
<dbReference type="PANTHER" id="PTHR46163">
    <property type="entry name" value="TYROSINE-PROTEIN PHOSPHATASE-RELATED"/>
    <property type="match status" value="1"/>
</dbReference>
<dbReference type="InterPro" id="IPR003595">
    <property type="entry name" value="Tyr_Pase_cat"/>
</dbReference>
<dbReference type="GO" id="GO:0004725">
    <property type="term" value="F:protein tyrosine phosphatase activity"/>
    <property type="evidence" value="ECO:0007669"/>
    <property type="project" value="InterPro"/>
</dbReference>
<evidence type="ECO:0000259" key="2">
    <source>
        <dbReference type="PROSITE" id="PS50055"/>
    </source>
</evidence>
<dbReference type="GO" id="GO:0016192">
    <property type="term" value="P:vesicle-mediated transport"/>
    <property type="evidence" value="ECO:0007669"/>
    <property type="project" value="InterPro"/>
</dbReference>
<gene>
    <name evidence="4" type="ORF">PMAYCL1PPCAC_11507</name>
</gene>
<keyword evidence="5" id="KW-1185">Reference proteome</keyword>
<evidence type="ECO:0000259" key="3">
    <source>
        <dbReference type="PROSITE" id="PS50056"/>
    </source>
</evidence>
<dbReference type="InterPro" id="IPR016130">
    <property type="entry name" value="Tyr_Pase_AS"/>
</dbReference>
<evidence type="ECO:0000313" key="5">
    <source>
        <dbReference type="Proteomes" id="UP001328107"/>
    </source>
</evidence>
<organism evidence="4 5">
    <name type="scientific">Pristionchus mayeri</name>
    <dbReference type="NCBI Taxonomy" id="1317129"/>
    <lineage>
        <taxon>Eukaryota</taxon>
        <taxon>Metazoa</taxon>
        <taxon>Ecdysozoa</taxon>
        <taxon>Nematoda</taxon>
        <taxon>Chromadorea</taxon>
        <taxon>Rhabditida</taxon>
        <taxon>Rhabditina</taxon>
        <taxon>Diplogasteromorpha</taxon>
        <taxon>Diplogasteroidea</taxon>
        <taxon>Neodiplogasteridae</taxon>
        <taxon>Pristionchus</taxon>
    </lineage>
</organism>
<sequence>YIATSTCPTFNMTHPIQMTPILELRDFDITTSQICFDMVTMESDRFIACRDKAMNSTSVTVIDLENSKEPLELPIPADSAIMHPRRKIVAVRHGKMLQLIDIEQDKMVKSHNNHEVVIYWRWIDEGTIGFVTHDTTVFHWALDDHSAPVKKFTVDHKIKERCRIVDYRADKYHKFLALIGIAKNSRGGEGGSIQLYCTESGQSRFFDGNAACFVKMHLESNSEPSNLLVYSSNKGESMLKVQMLWSHEAGDQINCKPPSSLIYPSESDSDYPISINSSSREGAVYLVTKRGFFYIFYLDPSMLIYSGRILEDFIYIATRHFPEGVIGITMKGQVFSISMSFRKMVKFVSDSNRDLARKINEKWMWPILPSAPFLQPPEKEVERIHWRGGMKHESHLTDSITQVLVAGGQDPSKIRKKDIQFIYDFVEKYKLEHMQEAALPTAESPSPRSISPIDESIPSSSSYNPFLQDLPCTSTTPILESPSHSKPLPPLPPVPPPRPSLAKTEKKSSEAELLARAEKAERERDALAARLEDIERKYRKALDLLARSKVANGTDEKTSLQEFVRNACKIGIQGLLAEFSQMRLETHPIGDKPRIAFHSNPDKNRYLDVYCVDESRVVLNDGGSDYINANWVEVSDSQRRYICTQAPMTSTIEDFWRMVWQTKCRSIVMLCNIMECGKKKCEQYWPDTVGQEVAFGSFRLRALTKEQEQPLTITLLSISSGFETFEIEHILWSDWPDRGVPMESLTCFKLLEKIKNLTPTAIHCSAGIGRTGTIVALDLLSTSLQKGETKTAKEIVVDLRTKRHGSVQTDLQYLFIHRAVIEYGLSKQMLEDSEVRVFINDYDALCDLRGCF</sequence>
<name>A0AAN5CF05_9BILA</name>
<dbReference type="PROSITE" id="PS50055">
    <property type="entry name" value="TYR_PHOSPHATASE_PTP"/>
    <property type="match status" value="1"/>
</dbReference>
<evidence type="ECO:0000256" key="1">
    <source>
        <dbReference type="SAM" id="MobiDB-lite"/>
    </source>
</evidence>
<protein>
    <recommendedName>
        <fullName evidence="6">Tyrosine phosphatase</fullName>
    </recommendedName>
</protein>
<dbReference type="PROSITE" id="PS50056">
    <property type="entry name" value="TYR_PHOSPHATASE_2"/>
    <property type="match status" value="1"/>
</dbReference>
<feature type="region of interest" description="Disordered" evidence="1">
    <location>
        <begin position="438"/>
        <end position="457"/>
    </location>
</feature>
<comment type="caution">
    <text evidence="4">The sequence shown here is derived from an EMBL/GenBank/DDBJ whole genome shotgun (WGS) entry which is preliminary data.</text>
</comment>
<dbReference type="Gene3D" id="2.130.10.110">
    <property type="entry name" value="Clathrin heavy-chain terminal domain"/>
    <property type="match status" value="1"/>
</dbReference>
<dbReference type="PANTHER" id="PTHR46163:SF2">
    <property type="entry name" value="PROTEIN-TYROSINE PHOSPHATASE"/>
    <property type="match status" value="1"/>
</dbReference>
<feature type="region of interest" description="Disordered" evidence="1">
    <location>
        <begin position="473"/>
        <end position="511"/>
    </location>
</feature>
<dbReference type="PRINTS" id="PR00700">
    <property type="entry name" value="PRTYPHPHTASE"/>
</dbReference>
<dbReference type="InterPro" id="IPR052782">
    <property type="entry name" value="Oocyte-zygote_transition_reg"/>
</dbReference>
<dbReference type="GO" id="GO:0030130">
    <property type="term" value="C:clathrin coat of trans-Golgi network vesicle"/>
    <property type="evidence" value="ECO:0007669"/>
    <property type="project" value="InterPro"/>
</dbReference>
<dbReference type="SUPFAM" id="SSF50989">
    <property type="entry name" value="Clathrin heavy-chain terminal domain"/>
    <property type="match status" value="1"/>
</dbReference>
<dbReference type="InterPro" id="IPR000387">
    <property type="entry name" value="Tyr_Pase_dom"/>
</dbReference>
<feature type="compositionally biased region" description="Pro residues" evidence="1">
    <location>
        <begin position="487"/>
        <end position="499"/>
    </location>
</feature>
<dbReference type="EMBL" id="BTRK01000003">
    <property type="protein sequence ID" value="GMR41312.1"/>
    <property type="molecule type" value="Genomic_DNA"/>
</dbReference>
<feature type="compositionally biased region" description="Low complexity" evidence="1">
    <location>
        <begin position="444"/>
        <end position="457"/>
    </location>
</feature>
<dbReference type="SUPFAM" id="SSF52799">
    <property type="entry name" value="(Phosphotyrosine protein) phosphatases II"/>
    <property type="match status" value="1"/>
</dbReference>
<dbReference type="GO" id="GO:0006886">
    <property type="term" value="P:intracellular protein transport"/>
    <property type="evidence" value="ECO:0007669"/>
    <property type="project" value="InterPro"/>
</dbReference>
<dbReference type="Gene3D" id="3.90.190.10">
    <property type="entry name" value="Protein tyrosine phosphatase superfamily"/>
    <property type="match status" value="1"/>
</dbReference>
<dbReference type="InterPro" id="IPR029021">
    <property type="entry name" value="Prot-tyrosine_phosphatase-like"/>
</dbReference>
<dbReference type="InterPro" id="IPR016025">
    <property type="entry name" value="Clathrin_H-chain_N"/>
</dbReference>
<dbReference type="SMART" id="SM00404">
    <property type="entry name" value="PTPc_motif"/>
    <property type="match status" value="1"/>
</dbReference>
<dbReference type="CDD" id="cd00047">
    <property type="entry name" value="PTPc"/>
    <property type="match status" value="1"/>
</dbReference>
<feature type="non-terminal residue" evidence="4">
    <location>
        <position position="1"/>
    </location>
</feature>
<dbReference type="GO" id="GO:0005198">
    <property type="term" value="F:structural molecule activity"/>
    <property type="evidence" value="ECO:0007669"/>
    <property type="project" value="InterPro"/>
</dbReference>
<dbReference type="PROSITE" id="PS00383">
    <property type="entry name" value="TYR_PHOSPHATASE_1"/>
    <property type="match status" value="1"/>
</dbReference>
<dbReference type="Proteomes" id="UP001328107">
    <property type="component" value="Unassembled WGS sequence"/>
</dbReference>
<accession>A0AAN5CF05</accession>
<dbReference type="SMART" id="SM00194">
    <property type="entry name" value="PTPc"/>
    <property type="match status" value="1"/>
</dbReference>
<dbReference type="InterPro" id="IPR000242">
    <property type="entry name" value="PTP_cat"/>
</dbReference>
<proteinExistence type="predicted"/>
<evidence type="ECO:0000313" key="4">
    <source>
        <dbReference type="EMBL" id="GMR41312.1"/>
    </source>
</evidence>
<evidence type="ECO:0008006" key="6">
    <source>
        <dbReference type="Google" id="ProtNLM"/>
    </source>
</evidence>
<dbReference type="Pfam" id="PF00102">
    <property type="entry name" value="Y_phosphatase"/>
    <property type="match status" value="1"/>
</dbReference>